<dbReference type="InterPro" id="IPR013360">
    <property type="entry name" value="Pilus_4_PilW"/>
</dbReference>
<dbReference type="SMART" id="SM00028">
    <property type="entry name" value="TPR"/>
    <property type="match status" value="3"/>
</dbReference>
<feature type="repeat" description="TPR" evidence="1">
    <location>
        <begin position="138"/>
        <end position="171"/>
    </location>
</feature>
<organism evidence="3 4">
    <name type="scientific">Salinisphaera hydrothermalis (strain C41B8)</name>
    <dbReference type="NCBI Taxonomy" id="1304275"/>
    <lineage>
        <taxon>Bacteria</taxon>
        <taxon>Pseudomonadati</taxon>
        <taxon>Pseudomonadota</taxon>
        <taxon>Gammaproteobacteria</taxon>
        <taxon>Salinisphaerales</taxon>
        <taxon>Salinisphaeraceae</taxon>
        <taxon>Salinisphaera</taxon>
    </lineage>
</organism>
<dbReference type="PROSITE" id="PS51257">
    <property type="entry name" value="PROKAR_LIPOPROTEIN"/>
    <property type="match status" value="1"/>
</dbReference>
<dbReference type="RefSeq" id="WP_037341428.1">
    <property type="nucleotide sequence ID" value="NZ_APNK01000049.1"/>
</dbReference>
<evidence type="ECO:0000256" key="2">
    <source>
        <dbReference type="SAM" id="SignalP"/>
    </source>
</evidence>
<keyword evidence="2" id="KW-0732">Signal</keyword>
<accession>A0A084IGL0</accession>
<protein>
    <submittedName>
        <fullName evidence="3">Type IV pilus biogenesis/stability protein PilW</fullName>
    </submittedName>
</protein>
<dbReference type="Proteomes" id="UP000028302">
    <property type="component" value="Unassembled WGS sequence"/>
</dbReference>
<evidence type="ECO:0000256" key="1">
    <source>
        <dbReference type="PROSITE-ProRule" id="PRU00339"/>
    </source>
</evidence>
<feature type="signal peptide" evidence="2">
    <location>
        <begin position="1"/>
        <end position="26"/>
    </location>
</feature>
<keyword evidence="1" id="KW-0802">TPR repeat</keyword>
<dbReference type="SUPFAM" id="SSF48452">
    <property type="entry name" value="TPR-like"/>
    <property type="match status" value="1"/>
</dbReference>
<dbReference type="PANTHER" id="PTHR12558:SF13">
    <property type="entry name" value="CELL DIVISION CYCLE PROTEIN 27 HOMOLOG"/>
    <property type="match status" value="1"/>
</dbReference>
<dbReference type="AlphaFoldDB" id="A0A084IGL0"/>
<dbReference type="PANTHER" id="PTHR12558">
    <property type="entry name" value="CELL DIVISION CYCLE 16,23,27"/>
    <property type="match status" value="1"/>
</dbReference>
<dbReference type="Gene3D" id="1.25.40.10">
    <property type="entry name" value="Tetratricopeptide repeat domain"/>
    <property type="match status" value="1"/>
</dbReference>
<dbReference type="Pfam" id="PF13424">
    <property type="entry name" value="TPR_12"/>
    <property type="match status" value="1"/>
</dbReference>
<evidence type="ECO:0000313" key="3">
    <source>
        <dbReference type="EMBL" id="KEZ75844.1"/>
    </source>
</evidence>
<dbReference type="STRING" id="1304275.C41B8_17973"/>
<keyword evidence="4" id="KW-1185">Reference proteome</keyword>
<dbReference type="InterPro" id="IPR019734">
    <property type="entry name" value="TPR_rpt"/>
</dbReference>
<dbReference type="EMBL" id="APNK01000049">
    <property type="protein sequence ID" value="KEZ75844.1"/>
    <property type="molecule type" value="Genomic_DNA"/>
</dbReference>
<name>A0A084IGL0_SALHC</name>
<sequence>MSRRQGALSIPLVLAASLLVAGCATNGGVNRQDAAEANANVGADYLHKGVNDRAQQAFKKALSYDKDNFTANWGMAVVSERLDQPARANRYFQKTLSVRPAPKVYNSYAAFLCEQGKTDQGVANFKRALSAGNPADRADSLANAGLCLYRAHRRDEAADYFRRALKADPKQATALTHLASIAYHAHNYLSARAFIERADAATKLDAAQLLLAARIELALGDRSAAAAYLKRHNANQPTATRSLSQLESSRQ</sequence>
<dbReference type="PROSITE" id="PS50005">
    <property type="entry name" value="TPR"/>
    <property type="match status" value="2"/>
</dbReference>
<dbReference type="OrthoDB" id="9814042at2"/>
<dbReference type="InterPro" id="IPR011990">
    <property type="entry name" value="TPR-like_helical_dom_sf"/>
</dbReference>
<evidence type="ECO:0000313" key="4">
    <source>
        <dbReference type="Proteomes" id="UP000028302"/>
    </source>
</evidence>
<gene>
    <name evidence="3" type="ORF">C41B8_17973</name>
</gene>
<dbReference type="NCBIfam" id="TIGR02521">
    <property type="entry name" value="type_IV_pilW"/>
    <property type="match status" value="1"/>
</dbReference>
<feature type="repeat" description="TPR" evidence="1">
    <location>
        <begin position="35"/>
        <end position="68"/>
    </location>
</feature>
<reference evidence="3 4" key="1">
    <citation type="submission" date="2013-03" db="EMBL/GenBank/DDBJ databases">
        <title>Salinisphaera hydrothermalis C41B8 Genome Sequencing.</title>
        <authorList>
            <person name="Li C."/>
            <person name="Lai Q."/>
            <person name="Shao Z."/>
        </authorList>
    </citation>
    <scope>NUCLEOTIDE SEQUENCE [LARGE SCALE GENOMIC DNA]</scope>
    <source>
        <strain evidence="3 4">C41B8</strain>
    </source>
</reference>
<comment type="caution">
    <text evidence="3">The sequence shown here is derived from an EMBL/GenBank/DDBJ whole genome shotgun (WGS) entry which is preliminary data.</text>
</comment>
<feature type="chain" id="PRO_5001776591" evidence="2">
    <location>
        <begin position="27"/>
        <end position="251"/>
    </location>
</feature>
<dbReference type="eggNOG" id="COG3063">
    <property type="taxonomic scope" value="Bacteria"/>
</dbReference>
<proteinExistence type="predicted"/>